<dbReference type="RefSeq" id="WP_066448221.1">
    <property type="nucleotide sequence ID" value="NZ_CAUWFI010000037.1"/>
</dbReference>
<evidence type="ECO:0000313" key="1">
    <source>
        <dbReference type="EMBL" id="TCW00597.1"/>
    </source>
</evidence>
<gene>
    <name evidence="1" type="ORF">EDD60_10786</name>
</gene>
<dbReference type="Pfam" id="PF09671">
    <property type="entry name" value="Spore_GerQ"/>
    <property type="match status" value="1"/>
</dbReference>
<evidence type="ECO:0000313" key="2">
    <source>
        <dbReference type="Proteomes" id="UP000295515"/>
    </source>
</evidence>
<proteinExistence type="predicted"/>
<dbReference type="EMBL" id="SMCQ01000007">
    <property type="protein sequence ID" value="TCW00597.1"/>
    <property type="molecule type" value="Genomic_DNA"/>
</dbReference>
<keyword evidence="1" id="KW-0167">Capsid protein</keyword>
<keyword evidence="2" id="KW-1185">Reference proteome</keyword>
<comment type="caution">
    <text evidence="1">The sequence shown here is derived from an EMBL/GenBank/DDBJ whole genome shotgun (WGS) entry which is preliminary data.</text>
</comment>
<organism evidence="1 2">
    <name type="scientific">Longibaculum muris</name>
    <dbReference type="NCBI Taxonomy" id="1796628"/>
    <lineage>
        <taxon>Bacteria</taxon>
        <taxon>Bacillati</taxon>
        <taxon>Bacillota</taxon>
        <taxon>Erysipelotrichia</taxon>
        <taxon>Erysipelotrichales</taxon>
        <taxon>Coprobacillaceae</taxon>
        <taxon>Longibaculum</taxon>
    </lineage>
</organism>
<dbReference type="AlphaFoldDB" id="A0A4R3Z400"/>
<keyword evidence="1" id="KW-0946">Virion</keyword>
<name>A0A4R3Z400_9FIRM</name>
<accession>A0A4R3Z400</accession>
<protein>
    <submittedName>
        <fullName evidence="1">Spore coat protein GerQ</fullName>
    </submittedName>
</protein>
<reference evidence="1 2" key="1">
    <citation type="submission" date="2019-03" db="EMBL/GenBank/DDBJ databases">
        <title>Genomic Encyclopedia of Type Strains, Phase IV (KMG-IV): sequencing the most valuable type-strain genomes for metagenomic binning, comparative biology and taxonomic classification.</title>
        <authorList>
            <person name="Goeker M."/>
        </authorList>
    </citation>
    <scope>NUCLEOTIDE SEQUENCE [LARGE SCALE GENOMIC DNA]</scope>
    <source>
        <strain evidence="1 2">DSM 29487</strain>
    </source>
</reference>
<dbReference type="InterPro" id="IPR014099">
    <property type="entry name" value="Spore_coat_GerQ"/>
</dbReference>
<dbReference type="Proteomes" id="UP000295515">
    <property type="component" value="Unassembled WGS sequence"/>
</dbReference>
<dbReference type="GeneID" id="98915180"/>
<sequence>MDTNTDNQSILQGMQTSQTAALPTPISTQTYLENILRLNIGKLGTFYFTYTGSTDWRDRAYKGIIEQVGRDHFIVRDPKNQKFYLFQFVYFDWAEFDEPINFNTR</sequence>